<evidence type="ECO:0000256" key="1">
    <source>
        <dbReference type="SAM" id="Phobius"/>
    </source>
</evidence>
<keyword evidence="1" id="KW-1133">Transmembrane helix</keyword>
<comment type="caution">
    <text evidence="2">The sequence shown here is derived from an EMBL/GenBank/DDBJ whole genome shotgun (WGS) entry which is preliminary data.</text>
</comment>
<accession>X1L079</accession>
<protein>
    <submittedName>
        <fullName evidence="2">Uncharacterized protein</fullName>
    </submittedName>
</protein>
<dbReference type="EMBL" id="BARV01000257">
    <property type="protein sequence ID" value="GAH95844.1"/>
    <property type="molecule type" value="Genomic_DNA"/>
</dbReference>
<keyword evidence="1" id="KW-0472">Membrane</keyword>
<dbReference type="AlphaFoldDB" id="X1L079"/>
<proteinExistence type="predicted"/>
<name>X1L079_9ZZZZ</name>
<evidence type="ECO:0000313" key="2">
    <source>
        <dbReference type="EMBL" id="GAH95844.1"/>
    </source>
</evidence>
<organism evidence="2">
    <name type="scientific">marine sediment metagenome</name>
    <dbReference type="NCBI Taxonomy" id="412755"/>
    <lineage>
        <taxon>unclassified sequences</taxon>
        <taxon>metagenomes</taxon>
        <taxon>ecological metagenomes</taxon>
    </lineage>
</organism>
<keyword evidence="1" id="KW-0812">Transmembrane</keyword>
<gene>
    <name evidence="2" type="ORF">S06H3_01109</name>
</gene>
<feature type="transmembrane region" description="Helical" evidence="1">
    <location>
        <begin position="20"/>
        <end position="46"/>
    </location>
</feature>
<reference evidence="2" key="1">
    <citation type="journal article" date="2014" name="Front. Microbiol.">
        <title>High frequency of phylogenetically diverse reductive dehalogenase-homologous genes in deep subseafloor sedimentary metagenomes.</title>
        <authorList>
            <person name="Kawai M."/>
            <person name="Futagami T."/>
            <person name="Toyoda A."/>
            <person name="Takaki Y."/>
            <person name="Nishi S."/>
            <person name="Hori S."/>
            <person name="Arai W."/>
            <person name="Tsubouchi T."/>
            <person name="Morono Y."/>
            <person name="Uchiyama I."/>
            <person name="Ito T."/>
            <person name="Fujiyama A."/>
            <person name="Inagaki F."/>
            <person name="Takami H."/>
        </authorList>
    </citation>
    <scope>NUCLEOTIDE SEQUENCE</scope>
    <source>
        <strain evidence="2">Expedition CK06-06</strain>
    </source>
</reference>
<sequence length="58" mass="6490">MFPFLTYITIPAEFATATLAYAGALFTDLSLIIYLAIGLPLGFWVIRKVISLIRVRAR</sequence>